<accession>A0ABP7ETD2</accession>
<dbReference type="PANTHER" id="PTHR46865">
    <property type="entry name" value="OXIDOREDUCTASE-RELATED"/>
    <property type="match status" value="1"/>
</dbReference>
<dbReference type="Gene3D" id="3.50.50.60">
    <property type="entry name" value="FAD/NAD(P)-binding domain"/>
    <property type="match status" value="1"/>
</dbReference>
<evidence type="ECO:0000313" key="4">
    <source>
        <dbReference type="Proteomes" id="UP001499884"/>
    </source>
</evidence>
<dbReference type="InterPro" id="IPR002938">
    <property type="entry name" value="FAD-bd"/>
</dbReference>
<dbReference type="Pfam" id="PF01494">
    <property type="entry name" value="FAD_binding_3"/>
    <property type="match status" value="2"/>
</dbReference>
<evidence type="ECO:0000313" key="3">
    <source>
        <dbReference type="EMBL" id="GAA3724537.1"/>
    </source>
</evidence>
<dbReference type="SUPFAM" id="SSF51905">
    <property type="entry name" value="FAD/NAD(P)-binding domain"/>
    <property type="match status" value="1"/>
</dbReference>
<keyword evidence="1" id="KW-1133">Transmembrane helix</keyword>
<dbReference type="PANTHER" id="PTHR46865:SF2">
    <property type="entry name" value="MONOOXYGENASE"/>
    <property type="match status" value="1"/>
</dbReference>
<feature type="domain" description="FAD-binding" evidence="2">
    <location>
        <begin position="281"/>
        <end position="345"/>
    </location>
</feature>
<keyword evidence="1" id="KW-0812">Transmembrane</keyword>
<protein>
    <submittedName>
        <fullName evidence="3">FAD-dependent monooxygenase</fullName>
    </submittedName>
</protein>
<keyword evidence="1" id="KW-0472">Membrane</keyword>
<dbReference type="EMBL" id="BAABEP010000012">
    <property type="protein sequence ID" value="GAA3724537.1"/>
    <property type="molecule type" value="Genomic_DNA"/>
</dbReference>
<dbReference type="GO" id="GO:0004497">
    <property type="term" value="F:monooxygenase activity"/>
    <property type="evidence" value="ECO:0007669"/>
    <property type="project" value="UniProtKB-KW"/>
</dbReference>
<evidence type="ECO:0000259" key="2">
    <source>
        <dbReference type="Pfam" id="PF01494"/>
    </source>
</evidence>
<dbReference type="InterPro" id="IPR036188">
    <property type="entry name" value="FAD/NAD-bd_sf"/>
</dbReference>
<feature type="transmembrane region" description="Helical" evidence="1">
    <location>
        <begin position="12"/>
        <end position="29"/>
    </location>
</feature>
<comment type="caution">
    <text evidence="3">The sequence shown here is derived from an EMBL/GenBank/DDBJ whole genome shotgun (WGS) entry which is preliminary data.</text>
</comment>
<dbReference type="InterPro" id="IPR051704">
    <property type="entry name" value="FAD_aromatic-hydroxylase"/>
</dbReference>
<keyword evidence="3" id="KW-0560">Oxidoreductase</keyword>
<sequence>MTETHRRHRDRSVLVSGASIAGPAIAYWLHRHGFDVTVVEKAAAVRGGGYPIDIRGTALEVVRRMNILPRLRKAHVNTRRVTFVDADGSTIAALSAESMAIGADGDLEVQRGDLTEALYDAVRESATFLFDDSVATLDDRPDGIGVTFRSGARRTFDVVIGADGIHSHTRRLVFGPEEPFHHYLGACFAGFTVPNHLGLSHEGMLWNTPSRRAALYAAGSGGQVFGLLSFKRPDPPFGVFRDLDAQRELVAAAFPDECWEIPRMVAGMRAAADLFFDAISQIRMTSWSRGRVALVGDAAYAPSFLTGQGTSLALVGAYVLAGELATHTGHAEAFDAYDRVLRPFVTLNQELANGGDTALFPATEESLKERNAALRALSALPAEPAHATYSALTLPDYE</sequence>
<keyword evidence="4" id="KW-1185">Reference proteome</keyword>
<reference evidence="4" key="1">
    <citation type="journal article" date="2019" name="Int. J. Syst. Evol. Microbiol.">
        <title>The Global Catalogue of Microorganisms (GCM) 10K type strain sequencing project: providing services to taxonomists for standard genome sequencing and annotation.</title>
        <authorList>
            <consortium name="The Broad Institute Genomics Platform"/>
            <consortium name="The Broad Institute Genome Sequencing Center for Infectious Disease"/>
            <person name="Wu L."/>
            <person name="Ma J."/>
        </authorList>
    </citation>
    <scope>NUCLEOTIDE SEQUENCE [LARGE SCALE GENOMIC DNA]</scope>
    <source>
        <strain evidence="4">JCM 30846</strain>
    </source>
</reference>
<dbReference type="Gene3D" id="3.30.9.10">
    <property type="entry name" value="D-Amino Acid Oxidase, subunit A, domain 2"/>
    <property type="match status" value="1"/>
</dbReference>
<organism evidence="3 4">
    <name type="scientific">Streptomyces tremellae</name>
    <dbReference type="NCBI Taxonomy" id="1124239"/>
    <lineage>
        <taxon>Bacteria</taxon>
        <taxon>Bacillati</taxon>
        <taxon>Actinomycetota</taxon>
        <taxon>Actinomycetes</taxon>
        <taxon>Kitasatosporales</taxon>
        <taxon>Streptomycetaceae</taxon>
        <taxon>Streptomyces</taxon>
    </lineage>
</organism>
<dbReference type="RefSeq" id="WP_345644913.1">
    <property type="nucleotide sequence ID" value="NZ_BAABEP010000012.1"/>
</dbReference>
<feature type="domain" description="FAD-binding" evidence="2">
    <location>
        <begin position="12"/>
        <end position="172"/>
    </location>
</feature>
<dbReference type="PRINTS" id="PR00420">
    <property type="entry name" value="RNGMNOXGNASE"/>
</dbReference>
<proteinExistence type="predicted"/>
<name>A0ABP7ETD2_9ACTN</name>
<keyword evidence="3" id="KW-0503">Monooxygenase</keyword>
<gene>
    <name evidence="3" type="ORF">GCM10023082_23170</name>
</gene>
<evidence type="ECO:0000256" key="1">
    <source>
        <dbReference type="SAM" id="Phobius"/>
    </source>
</evidence>
<dbReference type="Proteomes" id="UP001499884">
    <property type="component" value="Unassembled WGS sequence"/>
</dbReference>